<dbReference type="Gene3D" id="3.40.50.150">
    <property type="entry name" value="Vaccinia Virus protein VP39"/>
    <property type="match status" value="1"/>
</dbReference>
<dbReference type="CDD" id="cd02440">
    <property type="entry name" value="AdoMet_MTases"/>
    <property type="match status" value="1"/>
</dbReference>
<dbReference type="InterPro" id="IPR029063">
    <property type="entry name" value="SAM-dependent_MTases_sf"/>
</dbReference>
<dbReference type="Pfam" id="PF13649">
    <property type="entry name" value="Methyltransf_25"/>
    <property type="match status" value="1"/>
</dbReference>
<comment type="caution">
    <text evidence="2">The sequence shown here is derived from an EMBL/GenBank/DDBJ whole genome shotgun (WGS) entry which is preliminary data.</text>
</comment>
<dbReference type="EMBL" id="BAAARJ010000004">
    <property type="protein sequence ID" value="GAA2603565.1"/>
    <property type="molecule type" value="Genomic_DNA"/>
</dbReference>
<proteinExistence type="predicted"/>
<name>A0ABN3PV43_9ACTN</name>
<evidence type="ECO:0000313" key="2">
    <source>
        <dbReference type="EMBL" id="GAA2603565.1"/>
    </source>
</evidence>
<organism evidence="2 3">
    <name type="scientific">Streptomyces axinellae</name>
    <dbReference type="NCBI Taxonomy" id="552788"/>
    <lineage>
        <taxon>Bacteria</taxon>
        <taxon>Bacillati</taxon>
        <taxon>Actinomycetota</taxon>
        <taxon>Actinomycetes</taxon>
        <taxon>Kitasatosporales</taxon>
        <taxon>Streptomycetaceae</taxon>
        <taxon>Streptomyces</taxon>
    </lineage>
</organism>
<evidence type="ECO:0000313" key="3">
    <source>
        <dbReference type="Proteomes" id="UP001501447"/>
    </source>
</evidence>
<dbReference type="RefSeq" id="WP_344563666.1">
    <property type="nucleotide sequence ID" value="NZ_BAAARJ010000004.1"/>
</dbReference>
<accession>A0ABN3PV43</accession>
<keyword evidence="2" id="KW-0489">Methyltransferase</keyword>
<keyword evidence="3" id="KW-1185">Reference proteome</keyword>
<feature type="domain" description="Methyltransferase" evidence="1">
    <location>
        <begin position="52"/>
        <end position="141"/>
    </location>
</feature>
<gene>
    <name evidence="2" type="ORF">GCM10009863_16420</name>
</gene>
<dbReference type="SUPFAM" id="SSF53335">
    <property type="entry name" value="S-adenosyl-L-methionine-dependent methyltransferases"/>
    <property type="match status" value="1"/>
</dbReference>
<dbReference type="InterPro" id="IPR041698">
    <property type="entry name" value="Methyltransf_25"/>
</dbReference>
<evidence type="ECO:0000259" key="1">
    <source>
        <dbReference type="Pfam" id="PF13649"/>
    </source>
</evidence>
<dbReference type="GO" id="GO:0032259">
    <property type="term" value="P:methylation"/>
    <property type="evidence" value="ECO:0007669"/>
    <property type="project" value="UniProtKB-KW"/>
</dbReference>
<dbReference type="GO" id="GO:0008168">
    <property type="term" value="F:methyltransferase activity"/>
    <property type="evidence" value="ECO:0007669"/>
    <property type="project" value="UniProtKB-KW"/>
</dbReference>
<sequence>MLRMEIAPEVMAFYSATIDESQRLTMSADGALELLRTQELLRRLLPAAPARVLDVGGGPGAHARWLVADGYAVHVVDPVPRHVEAARRVATSAEVGDARELDLGDDGFDVVLVLGPLYHLLERADRDRALAEAYRVVRPGGLVAAAGINRYASLFEHTAFAHLGKDSVRESIEGILRTQIHDGKKSFTAAYFHSGAELRDEVAEAGFEDAEVFGIEGPTWGMLKATEQYTKESVTGSALFESALTAARLAEPYPELLAASSHMLAVGRRPAA</sequence>
<protein>
    <submittedName>
        <fullName evidence="2">Methyltransferase domain-containing protein</fullName>
    </submittedName>
</protein>
<dbReference type="Proteomes" id="UP001501447">
    <property type="component" value="Unassembled WGS sequence"/>
</dbReference>
<keyword evidence="2" id="KW-0808">Transferase</keyword>
<reference evidence="2 3" key="1">
    <citation type="journal article" date="2019" name="Int. J. Syst. Evol. Microbiol.">
        <title>The Global Catalogue of Microorganisms (GCM) 10K type strain sequencing project: providing services to taxonomists for standard genome sequencing and annotation.</title>
        <authorList>
            <consortium name="The Broad Institute Genomics Platform"/>
            <consortium name="The Broad Institute Genome Sequencing Center for Infectious Disease"/>
            <person name="Wu L."/>
            <person name="Ma J."/>
        </authorList>
    </citation>
    <scope>NUCLEOTIDE SEQUENCE [LARGE SCALE GENOMIC DNA]</scope>
    <source>
        <strain evidence="2 3">JCM 16373</strain>
    </source>
</reference>
<dbReference type="PANTHER" id="PTHR43464:SF94">
    <property type="entry name" value="MALONYL-[ACYL-CARRIER PROTEIN] O-METHYLTRANSFERASE"/>
    <property type="match status" value="1"/>
</dbReference>
<dbReference type="PANTHER" id="PTHR43464">
    <property type="entry name" value="METHYLTRANSFERASE"/>
    <property type="match status" value="1"/>
</dbReference>